<dbReference type="PROSITE" id="PS50293">
    <property type="entry name" value="TPR_REGION"/>
    <property type="match status" value="1"/>
</dbReference>
<proteinExistence type="predicted"/>
<dbReference type="SUPFAM" id="SSF56399">
    <property type="entry name" value="ADP-ribosylation"/>
    <property type="match status" value="1"/>
</dbReference>
<evidence type="ECO:0000256" key="2">
    <source>
        <dbReference type="ARBA" id="ARBA00022803"/>
    </source>
</evidence>
<dbReference type="Proteomes" id="UP000663844">
    <property type="component" value="Unassembled WGS sequence"/>
</dbReference>
<evidence type="ECO:0000256" key="3">
    <source>
        <dbReference type="PROSITE-ProRule" id="PRU00339"/>
    </source>
</evidence>
<feature type="repeat" description="TPR" evidence="3">
    <location>
        <begin position="240"/>
        <end position="273"/>
    </location>
</feature>
<comment type="caution">
    <text evidence="4">The sequence shown here is derived from an EMBL/GenBank/DDBJ whole genome shotgun (WGS) entry which is preliminary data.</text>
</comment>
<dbReference type="SUPFAM" id="SSF48452">
    <property type="entry name" value="TPR-like"/>
    <property type="match status" value="1"/>
</dbReference>
<dbReference type="PROSITE" id="PS51996">
    <property type="entry name" value="TR_MART"/>
    <property type="match status" value="1"/>
</dbReference>
<sequence>MTNSVGQFLSMNSFLSTSRDRSVALHFGRLTPVISGVERIIFEIEIDPRLQTKAFADITQSSYFQNEDEILIILGALFRIEKVIEDKKDRLWLARLSLASEDDFHLKETFAYMKDTIGDDTDLDSLGKILFQMGEYEQSQKCYERMMHDLQVKTGDCHVGLGKAHDWQDEDKSALAHYKQALKIRKETLSPTHKSCGEVYTFIGGLQWQHLNDYNEALINLQKAVTILEKANPCDFIPLSGAYSDMASTYSCMGEYSLALEYFNKCFTIQQSNLPANHPRIASTYNNLGALHKHISNYEEALKFYQKSLSINRRILPPTHEDIVLTENNIRDLEDAMRK</sequence>
<dbReference type="SMART" id="SM00028">
    <property type="entry name" value="TPR"/>
    <property type="match status" value="4"/>
</dbReference>
<dbReference type="Pfam" id="PF13424">
    <property type="entry name" value="TPR_12"/>
    <property type="match status" value="2"/>
</dbReference>
<dbReference type="AlphaFoldDB" id="A0A815LG78"/>
<dbReference type="PANTHER" id="PTHR45641">
    <property type="entry name" value="TETRATRICOPEPTIDE REPEAT PROTEIN (AFU_ORTHOLOGUE AFUA_6G03870)"/>
    <property type="match status" value="1"/>
</dbReference>
<evidence type="ECO:0000313" key="5">
    <source>
        <dbReference type="EMBL" id="CAF3864263.1"/>
    </source>
</evidence>
<gene>
    <name evidence="4" type="ORF">JYZ213_LOCUS38042</name>
    <name evidence="5" type="ORF">OXD698_LOCUS21992</name>
</gene>
<keyword evidence="2 3" id="KW-0802">TPR repeat</keyword>
<dbReference type="InterPro" id="IPR019734">
    <property type="entry name" value="TPR_rpt"/>
</dbReference>
<evidence type="ECO:0000313" key="6">
    <source>
        <dbReference type="Proteomes" id="UP000663845"/>
    </source>
</evidence>
<reference evidence="4" key="1">
    <citation type="submission" date="2021-02" db="EMBL/GenBank/DDBJ databases">
        <authorList>
            <person name="Nowell W R."/>
        </authorList>
    </citation>
    <scope>NUCLEOTIDE SEQUENCE</scope>
</reference>
<dbReference type="Gene3D" id="1.25.40.10">
    <property type="entry name" value="Tetratricopeptide repeat domain"/>
    <property type="match status" value="2"/>
</dbReference>
<dbReference type="PROSITE" id="PS50005">
    <property type="entry name" value="TPR"/>
    <property type="match status" value="2"/>
</dbReference>
<dbReference type="Gene3D" id="3.90.176.10">
    <property type="entry name" value="Toxin ADP-ribosyltransferase, Chain A, domain 1"/>
    <property type="match status" value="1"/>
</dbReference>
<dbReference type="InterPro" id="IPR011990">
    <property type="entry name" value="TPR-like_helical_dom_sf"/>
</dbReference>
<dbReference type="Pfam" id="PF13181">
    <property type="entry name" value="TPR_8"/>
    <property type="match status" value="1"/>
</dbReference>
<dbReference type="EMBL" id="CAJNOG010001074">
    <property type="protein sequence ID" value="CAF1405634.1"/>
    <property type="molecule type" value="Genomic_DNA"/>
</dbReference>
<dbReference type="EMBL" id="CAJOAZ010001844">
    <property type="protein sequence ID" value="CAF3864263.1"/>
    <property type="molecule type" value="Genomic_DNA"/>
</dbReference>
<evidence type="ECO:0000256" key="1">
    <source>
        <dbReference type="ARBA" id="ARBA00022737"/>
    </source>
</evidence>
<name>A0A815LG78_9BILA</name>
<keyword evidence="1" id="KW-0677">Repeat</keyword>
<organism evidence="4 6">
    <name type="scientific">Adineta steineri</name>
    <dbReference type="NCBI Taxonomy" id="433720"/>
    <lineage>
        <taxon>Eukaryota</taxon>
        <taxon>Metazoa</taxon>
        <taxon>Spiralia</taxon>
        <taxon>Gnathifera</taxon>
        <taxon>Rotifera</taxon>
        <taxon>Eurotatoria</taxon>
        <taxon>Bdelloidea</taxon>
        <taxon>Adinetida</taxon>
        <taxon>Adinetidae</taxon>
        <taxon>Adineta</taxon>
    </lineage>
</organism>
<protein>
    <submittedName>
        <fullName evidence="4">Uncharacterized protein</fullName>
    </submittedName>
</protein>
<feature type="repeat" description="TPR" evidence="3">
    <location>
        <begin position="282"/>
        <end position="315"/>
    </location>
</feature>
<dbReference type="PANTHER" id="PTHR45641:SF19">
    <property type="entry name" value="NEPHROCYSTIN-3"/>
    <property type="match status" value="1"/>
</dbReference>
<dbReference type="Proteomes" id="UP000663845">
    <property type="component" value="Unassembled WGS sequence"/>
</dbReference>
<accession>A0A815LG78</accession>
<evidence type="ECO:0000313" key="4">
    <source>
        <dbReference type="EMBL" id="CAF1405634.1"/>
    </source>
</evidence>